<name>A0A4U3MK38_9ACTN</name>
<dbReference type="SUPFAM" id="SSF53155">
    <property type="entry name" value="Methylated DNA-protein cysteine methyltransferase domain"/>
    <property type="match status" value="1"/>
</dbReference>
<dbReference type="InterPro" id="IPR036217">
    <property type="entry name" value="MethylDNA_cys_MeTrfase_DNAb"/>
</dbReference>
<evidence type="ECO:0000256" key="3">
    <source>
        <dbReference type="ARBA" id="ARBA00011918"/>
    </source>
</evidence>
<dbReference type="AlphaFoldDB" id="A0A4U3MK38"/>
<dbReference type="GO" id="GO:0032259">
    <property type="term" value="P:methylation"/>
    <property type="evidence" value="ECO:0007669"/>
    <property type="project" value="UniProtKB-KW"/>
</dbReference>
<dbReference type="PANTHER" id="PTHR10815:SF13">
    <property type="entry name" value="METHYLATED-DNA--PROTEIN-CYSTEINE METHYLTRANSFERASE"/>
    <property type="match status" value="1"/>
</dbReference>
<evidence type="ECO:0000256" key="2">
    <source>
        <dbReference type="ARBA" id="ARBA00008711"/>
    </source>
</evidence>
<dbReference type="InterPro" id="IPR001497">
    <property type="entry name" value="MethylDNA_cys_MeTrfase_AS"/>
</dbReference>
<dbReference type="Gene3D" id="1.10.10.10">
    <property type="entry name" value="Winged helix-like DNA-binding domain superfamily/Winged helix DNA-binding domain"/>
    <property type="match status" value="1"/>
</dbReference>
<dbReference type="GO" id="GO:0006281">
    <property type="term" value="P:DNA repair"/>
    <property type="evidence" value="ECO:0007669"/>
    <property type="project" value="UniProtKB-KW"/>
</dbReference>
<sequence length="174" mass="18734">MVGWMGLSFVSVPTDVGLVVAAVTAEGVVATSFDDGPEFRERVRERMSPFRDEPGEPETAEVGRQLAAYFAGELKEFTVPVDWRLMSTTQRRVLGLLFESVPYGRAVTYGDLAHETGIPARAIGSIMGSNPIPIIVPCHRVVAGDGLGGFSGGTGVESKRWLLTMEGHLPPTLF</sequence>
<organism evidence="10 11">
    <name type="scientific">Herbidospora galbida</name>
    <dbReference type="NCBI Taxonomy" id="2575442"/>
    <lineage>
        <taxon>Bacteria</taxon>
        <taxon>Bacillati</taxon>
        <taxon>Actinomycetota</taxon>
        <taxon>Actinomycetes</taxon>
        <taxon>Streptosporangiales</taxon>
        <taxon>Streptosporangiaceae</taxon>
        <taxon>Herbidospora</taxon>
    </lineage>
</organism>
<dbReference type="NCBIfam" id="TIGR00589">
    <property type="entry name" value="ogt"/>
    <property type="match status" value="1"/>
</dbReference>
<feature type="domain" description="Methylated-DNA-[protein]-cysteine S-methyltransferase DNA binding" evidence="9">
    <location>
        <begin position="90"/>
        <end position="167"/>
    </location>
</feature>
<dbReference type="SUPFAM" id="SSF46767">
    <property type="entry name" value="Methylated DNA-protein cysteine methyltransferase, C-terminal domain"/>
    <property type="match status" value="1"/>
</dbReference>
<dbReference type="PANTHER" id="PTHR10815">
    <property type="entry name" value="METHYLATED-DNA--PROTEIN-CYSTEINE METHYLTRANSFERASE"/>
    <property type="match status" value="1"/>
</dbReference>
<comment type="similarity">
    <text evidence="2">Belongs to the MGMT family.</text>
</comment>
<dbReference type="EMBL" id="SZQA01000008">
    <property type="protein sequence ID" value="TKK89089.1"/>
    <property type="molecule type" value="Genomic_DNA"/>
</dbReference>
<evidence type="ECO:0000256" key="7">
    <source>
        <dbReference type="ARBA" id="ARBA00023204"/>
    </source>
</evidence>
<dbReference type="GO" id="GO:0003908">
    <property type="term" value="F:methylated-DNA-[protein]-cysteine S-methyltransferase activity"/>
    <property type="evidence" value="ECO:0007669"/>
    <property type="project" value="UniProtKB-EC"/>
</dbReference>
<keyword evidence="11" id="KW-1185">Reference proteome</keyword>
<comment type="caution">
    <text evidence="10">The sequence shown here is derived from an EMBL/GenBank/DDBJ whole genome shotgun (WGS) entry which is preliminary data.</text>
</comment>
<dbReference type="InterPro" id="IPR014048">
    <property type="entry name" value="MethylDNA_cys_MeTrfase_DNA-bd"/>
</dbReference>
<dbReference type="Pfam" id="PF01035">
    <property type="entry name" value="DNA_binding_1"/>
    <property type="match status" value="1"/>
</dbReference>
<evidence type="ECO:0000256" key="1">
    <source>
        <dbReference type="ARBA" id="ARBA00001286"/>
    </source>
</evidence>
<keyword evidence="4 10" id="KW-0489">Methyltransferase</keyword>
<comment type="catalytic activity">
    <reaction evidence="1">
        <text>a 4-O-methyl-thymidine in DNA + L-cysteinyl-[protein] = a thymidine in DNA + S-methyl-L-cysteinyl-[protein]</text>
        <dbReference type="Rhea" id="RHEA:53428"/>
        <dbReference type="Rhea" id="RHEA-COMP:10131"/>
        <dbReference type="Rhea" id="RHEA-COMP:10132"/>
        <dbReference type="Rhea" id="RHEA-COMP:13555"/>
        <dbReference type="Rhea" id="RHEA-COMP:13556"/>
        <dbReference type="ChEBI" id="CHEBI:29950"/>
        <dbReference type="ChEBI" id="CHEBI:82612"/>
        <dbReference type="ChEBI" id="CHEBI:137386"/>
        <dbReference type="ChEBI" id="CHEBI:137387"/>
        <dbReference type="EC" id="2.1.1.63"/>
    </reaction>
</comment>
<evidence type="ECO:0000256" key="5">
    <source>
        <dbReference type="ARBA" id="ARBA00022679"/>
    </source>
</evidence>
<dbReference type="PROSITE" id="PS00374">
    <property type="entry name" value="MGMT"/>
    <property type="match status" value="1"/>
</dbReference>
<evidence type="ECO:0000256" key="4">
    <source>
        <dbReference type="ARBA" id="ARBA00022603"/>
    </source>
</evidence>
<accession>A0A4U3MK38</accession>
<evidence type="ECO:0000256" key="8">
    <source>
        <dbReference type="ARBA" id="ARBA00049348"/>
    </source>
</evidence>
<dbReference type="Gene3D" id="3.30.160.70">
    <property type="entry name" value="Methylated DNA-protein cysteine methyltransferase domain"/>
    <property type="match status" value="1"/>
</dbReference>
<protein>
    <recommendedName>
        <fullName evidence="3">methylated-DNA--[protein]-cysteine S-methyltransferase</fullName>
        <ecNumber evidence="3">2.1.1.63</ecNumber>
    </recommendedName>
</protein>
<comment type="catalytic activity">
    <reaction evidence="8">
        <text>a 6-O-methyl-2'-deoxyguanosine in DNA + L-cysteinyl-[protein] = S-methyl-L-cysteinyl-[protein] + a 2'-deoxyguanosine in DNA</text>
        <dbReference type="Rhea" id="RHEA:24000"/>
        <dbReference type="Rhea" id="RHEA-COMP:10131"/>
        <dbReference type="Rhea" id="RHEA-COMP:10132"/>
        <dbReference type="Rhea" id="RHEA-COMP:11367"/>
        <dbReference type="Rhea" id="RHEA-COMP:11368"/>
        <dbReference type="ChEBI" id="CHEBI:29950"/>
        <dbReference type="ChEBI" id="CHEBI:82612"/>
        <dbReference type="ChEBI" id="CHEBI:85445"/>
        <dbReference type="ChEBI" id="CHEBI:85448"/>
        <dbReference type="EC" id="2.1.1.63"/>
    </reaction>
</comment>
<proteinExistence type="inferred from homology"/>
<dbReference type="FunFam" id="1.10.10.10:FF:000214">
    <property type="entry name" value="Methylated-DNA--protein-cysteine methyltransferase"/>
    <property type="match status" value="1"/>
</dbReference>
<evidence type="ECO:0000256" key="6">
    <source>
        <dbReference type="ARBA" id="ARBA00022763"/>
    </source>
</evidence>
<dbReference type="Proteomes" id="UP000308705">
    <property type="component" value="Unassembled WGS sequence"/>
</dbReference>
<keyword evidence="5 10" id="KW-0808">Transferase</keyword>
<keyword evidence="7" id="KW-0234">DNA repair</keyword>
<evidence type="ECO:0000313" key="10">
    <source>
        <dbReference type="EMBL" id="TKK89089.1"/>
    </source>
</evidence>
<dbReference type="EC" id="2.1.1.63" evidence="3"/>
<reference evidence="10 11" key="1">
    <citation type="submission" date="2019-04" db="EMBL/GenBank/DDBJ databases">
        <title>Herbidospora sp. NEAU-GS14.nov., a novel actinomycete isolated from soil.</title>
        <authorList>
            <person name="Han L."/>
        </authorList>
    </citation>
    <scope>NUCLEOTIDE SEQUENCE [LARGE SCALE GENOMIC DNA]</scope>
    <source>
        <strain evidence="10 11">NEAU-GS14</strain>
    </source>
</reference>
<dbReference type="InterPro" id="IPR036388">
    <property type="entry name" value="WH-like_DNA-bd_sf"/>
</dbReference>
<dbReference type="CDD" id="cd06445">
    <property type="entry name" value="ATase"/>
    <property type="match status" value="1"/>
</dbReference>
<gene>
    <name evidence="10" type="ORF">FDA94_11310</name>
</gene>
<evidence type="ECO:0000313" key="11">
    <source>
        <dbReference type="Proteomes" id="UP000308705"/>
    </source>
</evidence>
<evidence type="ECO:0000259" key="9">
    <source>
        <dbReference type="Pfam" id="PF01035"/>
    </source>
</evidence>
<dbReference type="OrthoDB" id="9802228at2"/>
<dbReference type="InterPro" id="IPR036631">
    <property type="entry name" value="MGMT_N_sf"/>
</dbReference>
<keyword evidence="6" id="KW-0227">DNA damage</keyword>